<dbReference type="AlphaFoldDB" id="A0A0L0FC23"/>
<keyword evidence="3" id="KW-1185">Reference proteome</keyword>
<accession>A0A0L0FC23</accession>
<dbReference type="GeneID" id="25913630"/>
<dbReference type="RefSeq" id="XP_014148224.1">
    <property type="nucleotide sequence ID" value="XM_014292749.1"/>
</dbReference>
<reference evidence="2 3" key="1">
    <citation type="submission" date="2011-02" db="EMBL/GenBank/DDBJ databases">
        <title>The Genome Sequence of Sphaeroforma arctica JP610.</title>
        <authorList>
            <consortium name="The Broad Institute Genome Sequencing Platform"/>
            <person name="Russ C."/>
            <person name="Cuomo C."/>
            <person name="Young S.K."/>
            <person name="Zeng Q."/>
            <person name="Gargeya S."/>
            <person name="Alvarado L."/>
            <person name="Berlin A."/>
            <person name="Chapman S.B."/>
            <person name="Chen Z."/>
            <person name="Freedman E."/>
            <person name="Gellesch M."/>
            <person name="Goldberg J."/>
            <person name="Griggs A."/>
            <person name="Gujja S."/>
            <person name="Heilman E."/>
            <person name="Heiman D."/>
            <person name="Howarth C."/>
            <person name="Mehta T."/>
            <person name="Neiman D."/>
            <person name="Pearson M."/>
            <person name="Roberts A."/>
            <person name="Saif S."/>
            <person name="Shea T."/>
            <person name="Shenoy N."/>
            <person name="Sisk P."/>
            <person name="Stolte C."/>
            <person name="Sykes S."/>
            <person name="White J."/>
            <person name="Yandava C."/>
            <person name="Burger G."/>
            <person name="Gray M.W."/>
            <person name="Holland P.W.H."/>
            <person name="King N."/>
            <person name="Lang F.B.F."/>
            <person name="Roger A.J."/>
            <person name="Ruiz-Trillo I."/>
            <person name="Haas B."/>
            <person name="Nusbaum C."/>
            <person name="Birren B."/>
        </authorList>
    </citation>
    <scope>NUCLEOTIDE SEQUENCE [LARGE SCALE GENOMIC DNA]</scope>
    <source>
        <strain evidence="2 3">JP610</strain>
    </source>
</reference>
<feature type="non-terminal residue" evidence="2">
    <location>
        <position position="1"/>
    </location>
</feature>
<feature type="signal peptide" evidence="1">
    <location>
        <begin position="1"/>
        <end position="16"/>
    </location>
</feature>
<evidence type="ECO:0000313" key="2">
    <source>
        <dbReference type="EMBL" id="KNC74322.1"/>
    </source>
</evidence>
<dbReference type="Proteomes" id="UP000054560">
    <property type="component" value="Unassembled WGS sequence"/>
</dbReference>
<evidence type="ECO:0000313" key="3">
    <source>
        <dbReference type="Proteomes" id="UP000054560"/>
    </source>
</evidence>
<proteinExistence type="predicted"/>
<gene>
    <name evidence="2" type="ORF">SARC_13126</name>
</gene>
<organism evidence="2 3">
    <name type="scientific">Sphaeroforma arctica JP610</name>
    <dbReference type="NCBI Taxonomy" id="667725"/>
    <lineage>
        <taxon>Eukaryota</taxon>
        <taxon>Ichthyosporea</taxon>
        <taxon>Ichthyophonida</taxon>
        <taxon>Sphaeroforma</taxon>
    </lineage>
</organism>
<sequence>LSTVAIIAAVAVVASAHSTQKNEYKITCAEKRERNPDALTGPIHKDKECCQWSG</sequence>
<name>A0A0L0FC23_9EUKA</name>
<keyword evidence="1" id="KW-0732">Signal</keyword>
<dbReference type="EMBL" id="KQ244520">
    <property type="protein sequence ID" value="KNC74322.1"/>
    <property type="molecule type" value="Genomic_DNA"/>
</dbReference>
<evidence type="ECO:0000256" key="1">
    <source>
        <dbReference type="SAM" id="SignalP"/>
    </source>
</evidence>
<feature type="chain" id="PRO_5005538622" evidence="1">
    <location>
        <begin position="17"/>
        <end position="54"/>
    </location>
</feature>
<protein>
    <submittedName>
        <fullName evidence="2">Uncharacterized protein</fullName>
    </submittedName>
</protein>